<dbReference type="InterPro" id="IPR036390">
    <property type="entry name" value="WH_DNA-bd_sf"/>
</dbReference>
<dbReference type="PANTHER" id="PTHR43537">
    <property type="entry name" value="TRANSCRIPTIONAL REGULATOR, GNTR FAMILY"/>
    <property type="match status" value="1"/>
</dbReference>
<dbReference type="Gene3D" id="1.20.120.530">
    <property type="entry name" value="GntR ligand-binding domain-like"/>
    <property type="match status" value="1"/>
</dbReference>
<dbReference type="Proteomes" id="UP001163336">
    <property type="component" value="Chromosome"/>
</dbReference>
<evidence type="ECO:0000259" key="4">
    <source>
        <dbReference type="PROSITE" id="PS50949"/>
    </source>
</evidence>
<dbReference type="Pfam" id="PF07729">
    <property type="entry name" value="FCD"/>
    <property type="match status" value="1"/>
</dbReference>
<dbReference type="SUPFAM" id="SSF48008">
    <property type="entry name" value="GntR ligand-binding domain-like"/>
    <property type="match status" value="1"/>
</dbReference>
<accession>A0ABN6T7Z0</accession>
<dbReference type="Gene3D" id="1.10.10.10">
    <property type="entry name" value="Winged helix-like DNA-binding domain superfamily/Winged helix DNA-binding domain"/>
    <property type="match status" value="1"/>
</dbReference>
<organism evidence="5 6">
    <name type="scientific">Massilia varians</name>
    <dbReference type="NCBI Taxonomy" id="457921"/>
    <lineage>
        <taxon>Bacteria</taxon>
        <taxon>Pseudomonadati</taxon>
        <taxon>Pseudomonadota</taxon>
        <taxon>Betaproteobacteria</taxon>
        <taxon>Burkholderiales</taxon>
        <taxon>Oxalobacteraceae</taxon>
        <taxon>Telluria group</taxon>
        <taxon>Massilia</taxon>
    </lineage>
</organism>
<name>A0ABN6T7Z0_9BURK</name>
<dbReference type="Pfam" id="PF00392">
    <property type="entry name" value="GntR"/>
    <property type="match status" value="1"/>
</dbReference>
<dbReference type="RefSeq" id="WP_281913117.1">
    <property type="nucleotide sequence ID" value="NZ_AP026966.1"/>
</dbReference>
<feature type="domain" description="HTH gntR-type" evidence="4">
    <location>
        <begin position="12"/>
        <end position="79"/>
    </location>
</feature>
<evidence type="ECO:0000313" key="5">
    <source>
        <dbReference type="EMBL" id="BDT57781.1"/>
    </source>
</evidence>
<dbReference type="InterPro" id="IPR000524">
    <property type="entry name" value="Tscrpt_reg_HTH_GntR"/>
</dbReference>
<dbReference type="SUPFAM" id="SSF46785">
    <property type="entry name" value="Winged helix' DNA-binding domain"/>
    <property type="match status" value="1"/>
</dbReference>
<dbReference type="InterPro" id="IPR008920">
    <property type="entry name" value="TF_FadR/GntR_C"/>
</dbReference>
<keyword evidence="6" id="KW-1185">Reference proteome</keyword>
<dbReference type="InterPro" id="IPR036388">
    <property type="entry name" value="WH-like_DNA-bd_sf"/>
</dbReference>
<evidence type="ECO:0000256" key="1">
    <source>
        <dbReference type="ARBA" id="ARBA00023015"/>
    </source>
</evidence>
<dbReference type="PROSITE" id="PS50949">
    <property type="entry name" value="HTH_GNTR"/>
    <property type="match status" value="1"/>
</dbReference>
<dbReference type="EMBL" id="AP026966">
    <property type="protein sequence ID" value="BDT57781.1"/>
    <property type="molecule type" value="Genomic_DNA"/>
</dbReference>
<proteinExistence type="predicted"/>
<dbReference type="PANTHER" id="PTHR43537:SF45">
    <property type="entry name" value="GNTR FAMILY REGULATORY PROTEIN"/>
    <property type="match status" value="1"/>
</dbReference>
<dbReference type="SMART" id="SM00895">
    <property type="entry name" value="FCD"/>
    <property type="match status" value="1"/>
</dbReference>
<dbReference type="CDD" id="cd07377">
    <property type="entry name" value="WHTH_GntR"/>
    <property type="match status" value="1"/>
</dbReference>
<sequence length="235" mass="25524">MLTKLSKIQVRPDLVDEVYKSLLDAISDGSLPPGARITQEEIAEQMSVSRSPVLQALRLLKKDGLVQDAPGRGILIAELDPQWIGNLYQVRGALDTLAARLAAERHADIGIEIIEAGRRAARGNDVKAMIEADIAFHMAIYHASGNPLIVETTQLHWAHLRRVMGAVLQSAGQRESIWDEHEEIANAIKAGDVSRAVELSDGHAVVARQNLVSRLDEVLGTSSTTQKPRTAALAL</sequence>
<evidence type="ECO:0000256" key="2">
    <source>
        <dbReference type="ARBA" id="ARBA00023125"/>
    </source>
</evidence>
<keyword evidence="3" id="KW-0804">Transcription</keyword>
<reference evidence="5" key="1">
    <citation type="submission" date="2022-11" db="EMBL/GenBank/DDBJ databases">
        <title>Isolation and characterization of PLA-degrading bacterium Massilia sp. from Antarctic soil.</title>
        <authorList>
            <person name="Sato K."/>
            <person name="Gomez-Fuentes C."/>
            <person name="Ahmad S.A."/>
            <person name="Zulkharnain A."/>
        </authorList>
    </citation>
    <scope>NUCLEOTIDE SEQUENCE</scope>
    <source>
        <strain evidence="5">N-3</strain>
    </source>
</reference>
<evidence type="ECO:0000256" key="3">
    <source>
        <dbReference type="ARBA" id="ARBA00023163"/>
    </source>
</evidence>
<evidence type="ECO:0000313" key="6">
    <source>
        <dbReference type="Proteomes" id="UP001163336"/>
    </source>
</evidence>
<keyword evidence="1" id="KW-0805">Transcription regulation</keyword>
<dbReference type="InterPro" id="IPR011711">
    <property type="entry name" value="GntR_C"/>
</dbReference>
<gene>
    <name evidence="5" type="ORF">MasN3_12750</name>
</gene>
<dbReference type="SMART" id="SM00345">
    <property type="entry name" value="HTH_GNTR"/>
    <property type="match status" value="1"/>
</dbReference>
<keyword evidence="2" id="KW-0238">DNA-binding</keyword>
<protein>
    <submittedName>
        <fullName evidence="5">Transcriptional regulator</fullName>
    </submittedName>
</protein>